<proteinExistence type="predicted"/>
<keyword evidence="3" id="KW-1185">Reference proteome</keyword>
<evidence type="ECO:0000256" key="1">
    <source>
        <dbReference type="SAM" id="Phobius"/>
    </source>
</evidence>
<feature type="transmembrane region" description="Helical" evidence="1">
    <location>
        <begin position="21"/>
        <end position="41"/>
    </location>
</feature>
<gene>
    <name evidence="2" type="ORF">JOC48_003445</name>
</gene>
<dbReference type="Proteomes" id="UP001296943">
    <property type="component" value="Unassembled WGS sequence"/>
</dbReference>
<keyword evidence="1" id="KW-0812">Transmembrane</keyword>
<dbReference type="Pfam" id="PF19754">
    <property type="entry name" value="DUF6241"/>
    <property type="match status" value="1"/>
</dbReference>
<name>A0ABS2N484_9BACI</name>
<reference evidence="2 3" key="1">
    <citation type="submission" date="2021-01" db="EMBL/GenBank/DDBJ databases">
        <title>Genomic Encyclopedia of Type Strains, Phase IV (KMG-IV): sequencing the most valuable type-strain genomes for metagenomic binning, comparative biology and taxonomic classification.</title>
        <authorList>
            <person name="Goeker M."/>
        </authorList>
    </citation>
    <scope>NUCLEOTIDE SEQUENCE [LARGE SCALE GENOMIC DNA]</scope>
    <source>
        <strain evidence="2 3">DSM 23711</strain>
    </source>
</reference>
<comment type="caution">
    <text evidence="2">The sequence shown here is derived from an EMBL/GenBank/DDBJ whole genome shotgun (WGS) entry which is preliminary data.</text>
</comment>
<dbReference type="RefSeq" id="WP_204501590.1">
    <property type="nucleotide sequence ID" value="NZ_JAFBDR010000023.1"/>
</dbReference>
<dbReference type="InterPro" id="IPR046208">
    <property type="entry name" value="DUF6241"/>
</dbReference>
<evidence type="ECO:0000313" key="2">
    <source>
        <dbReference type="EMBL" id="MBM7572913.1"/>
    </source>
</evidence>
<organism evidence="2 3">
    <name type="scientific">Aquibacillus albus</name>
    <dbReference type="NCBI Taxonomy" id="1168171"/>
    <lineage>
        <taxon>Bacteria</taxon>
        <taxon>Bacillati</taxon>
        <taxon>Bacillota</taxon>
        <taxon>Bacilli</taxon>
        <taxon>Bacillales</taxon>
        <taxon>Bacillaceae</taxon>
        <taxon>Aquibacillus</taxon>
    </lineage>
</organism>
<keyword evidence="1" id="KW-1133">Transmembrane helix</keyword>
<accession>A0ABS2N484</accession>
<dbReference type="EMBL" id="JAFBDR010000023">
    <property type="protein sequence ID" value="MBM7572913.1"/>
    <property type="molecule type" value="Genomic_DNA"/>
</dbReference>
<keyword evidence="1" id="KW-0472">Membrane</keyword>
<sequence length="165" mass="19311">MIKRTVERINFKMILRIFAGITMTIGAVVTLFGFAFIAWAISESNSEVEMVGSQDFVPLNENIKEYQFLDNIHLMTHQKVYADEKWGSAEITKERIVKMREIIYEKDFANEQFLSSALSQWEQGNFENAVDVHNYIWEQRNGTAGKATRLLTDEEEQEYIEEHFE</sequence>
<protein>
    <submittedName>
        <fullName evidence="2">Uncharacterized protein</fullName>
    </submittedName>
</protein>
<evidence type="ECO:0000313" key="3">
    <source>
        <dbReference type="Proteomes" id="UP001296943"/>
    </source>
</evidence>